<proteinExistence type="predicted"/>
<dbReference type="Proteomes" id="UP000696485">
    <property type="component" value="Unassembled WGS sequence"/>
</dbReference>
<sequence length="878" mass="101047">MIMSLRHLESRVKISEEVKNELELERIAPWEVKKCEEADKKILLVQEQNYVSKREGGQRLPDELLLMILDYFRRDQKTLKSLLLVSRFFFMATLPLLYSSLPILGNSSDVKQQKSQDKVLELLIASVIHSQRHLSSTSTSDISDRAFSAADFLEGFGLDFIEPVTSVLLQDAIQGTSPTTIDYVQYWTQLPKSIYENAEQTLYAFDLPIDEQETTPAYQKIDEWDEHEEVDCHCNRYGVRQRLYLLFLQLYPEQVTAVEFCVCKAHWYLHLAHTLPNLITLTLSRRQCYYIPDMHLENTIAFIAKNRAAFPGRQPLQLEFTSEWADWMASGTSDPVSWYEWRELDRQYQLPRTVLYKAIANPVEMDISHCPDFYEDVGNGIVVDALEKLVDVSRDRFEYGESPYQEAFLARCKNLVSLEIRTDHDGFFSWAVNKHGTFKLDQQPETSFSKLRELTLHADKKYREIEDAITVFGQTVETFRILDNGYYEEDDDDELEDLPIHVIVGNWNLSCVRVIEISAYCSMGDFSECKQLEVLKVHLYRARPLEPLRDGDDSQDPVSIAIAPVWNMSRLKTLELHGMAALCFNYDTLDHVPRLESLSMDSTRAPGPVDSIQRLSHYNRQLRLPGSSNNSLPLVGGEPWKNQWSMPMLQLLDLRGVPSSVFCFNWLPECPSLKSLVLDTRNVTRRLPLLSSSQSSAILPDLPPYSQTHEYAFDEDLESEASLEPKPLLCSKLEILSLRGNWVMSREAFARALAVYAPNLSELQVDRVNLVPPSNKPSWHGGWLIRAVYRAEEIMKGWRQDDPTVQGGGSEATPTSKPECFPERKLLYVESKYRLIDDALDDLGLTQPPEHVLKRCQETSKQVFSMCRQRYVRKDDVC</sequence>
<name>A0A9P5SLY4_9FUNG</name>
<reference evidence="1" key="1">
    <citation type="journal article" date="2020" name="Fungal Divers.">
        <title>Resolving the Mortierellaceae phylogeny through synthesis of multi-gene phylogenetics and phylogenomics.</title>
        <authorList>
            <person name="Vandepol N."/>
            <person name="Liber J."/>
            <person name="Desiro A."/>
            <person name="Na H."/>
            <person name="Kennedy M."/>
            <person name="Barry K."/>
            <person name="Grigoriev I.V."/>
            <person name="Miller A.N."/>
            <person name="O'Donnell K."/>
            <person name="Stajich J.E."/>
            <person name="Bonito G."/>
        </authorList>
    </citation>
    <scope>NUCLEOTIDE SEQUENCE</scope>
    <source>
        <strain evidence="1">NVP1</strain>
    </source>
</reference>
<keyword evidence="2" id="KW-1185">Reference proteome</keyword>
<dbReference type="EMBL" id="JAAAUY010000335">
    <property type="protein sequence ID" value="KAF9331271.1"/>
    <property type="molecule type" value="Genomic_DNA"/>
</dbReference>
<dbReference type="AlphaFoldDB" id="A0A9P5SLY4"/>
<dbReference type="InterPro" id="IPR032675">
    <property type="entry name" value="LRR_dom_sf"/>
</dbReference>
<dbReference type="SUPFAM" id="SSF52047">
    <property type="entry name" value="RNI-like"/>
    <property type="match status" value="1"/>
</dbReference>
<comment type="caution">
    <text evidence="1">The sequence shown here is derived from an EMBL/GenBank/DDBJ whole genome shotgun (WGS) entry which is preliminary data.</text>
</comment>
<gene>
    <name evidence="1" type="ORF">BG006_005864</name>
</gene>
<dbReference type="Gene3D" id="3.80.10.10">
    <property type="entry name" value="Ribonuclease Inhibitor"/>
    <property type="match status" value="1"/>
</dbReference>
<accession>A0A9P5SLY4</accession>
<evidence type="ECO:0000313" key="2">
    <source>
        <dbReference type="Proteomes" id="UP000696485"/>
    </source>
</evidence>
<evidence type="ECO:0000313" key="1">
    <source>
        <dbReference type="EMBL" id="KAF9331271.1"/>
    </source>
</evidence>
<organism evidence="1 2">
    <name type="scientific">Podila minutissima</name>
    <dbReference type="NCBI Taxonomy" id="64525"/>
    <lineage>
        <taxon>Eukaryota</taxon>
        <taxon>Fungi</taxon>
        <taxon>Fungi incertae sedis</taxon>
        <taxon>Mucoromycota</taxon>
        <taxon>Mortierellomycotina</taxon>
        <taxon>Mortierellomycetes</taxon>
        <taxon>Mortierellales</taxon>
        <taxon>Mortierellaceae</taxon>
        <taxon>Podila</taxon>
    </lineage>
</organism>
<protein>
    <submittedName>
        <fullName evidence="1">Uncharacterized protein</fullName>
    </submittedName>
</protein>